<dbReference type="OrthoDB" id="7446256at2"/>
<feature type="transmembrane region" description="Helical" evidence="1">
    <location>
        <begin position="185"/>
        <end position="208"/>
    </location>
</feature>
<feature type="transmembrane region" description="Helical" evidence="1">
    <location>
        <begin position="74"/>
        <end position="95"/>
    </location>
</feature>
<dbReference type="AlphaFoldDB" id="D5BJL3"/>
<keyword evidence="3" id="KW-1185">Reference proteome</keyword>
<dbReference type="InterPro" id="IPR022134">
    <property type="entry name" value="DUF3667"/>
</dbReference>
<name>D5BJL3_ZUNPS</name>
<evidence type="ECO:0000256" key="1">
    <source>
        <dbReference type="SAM" id="Phobius"/>
    </source>
</evidence>
<keyword evidence="1" id="KW-1133">Transmembrane helix</keyword>
<protein>
    <submittedName>
        <fullName evidence="2">Membrane protein</fullName>
    </submittedName>
</protein>
<gene>
    <name evidence="2" type="ordered locus">ZPR_1343</name>
</gene>
<dbReference type="EMBL" id="CP001650">
    <property type="protein sequence ID" value="ADF51679.1"/>
    <property type="molecule type" value="Genomic_DNA"/>
</dbReference>
<sequence>MIICKNCHQRFQGNYCNRCGQKATVKRIHRGFIFNDLQLGLFNIDSGFFYTAKELFTRPGYAIKDYIVGKRVRYFMPVSMLLVLSTVYSFLYHYLDVDIFYQGTSVYSENEKYMSLVKALDGNYAYYTLVSLHIFSFSSWLLFKRFGYNFSEHFVLNTYAACQRLFFHTIFLSILYIAPEEQNKYIFIFRIQLIVDFLLFLWCFIQFFKMRTITIIIKTCLSLILSYFILLIIISFIYYVL</sequence>
<evidence type="ECO:0000313" key="3">
    <source>
        <dbReference type="Proteomes" id="UP000001654"/>
    </source>
</evidence>
<proteinExistence type="predicted"/>
<dbReference type="KEGG" id="zpr:ZPR_1343"/>
<dbReference type="STRING" id="655815.ZPR_1343"/>
<dbReference type="RefSeq" id="WP_013070831.1">
    <property type="nucleotide sequence ID" value="NC_014041.1"/>
</dbReference>
<dbReference type="Pfam" id="PF12412">
    <property type="entry name" value="DUF3667"/>
    <property type="match status" value="1"/>
</dbReference>
<keyword evidence="1" id="KW-0472">Membrane</keyword>
<organism evidence="2 3">
    <name type="scientific">Zunongwangia profunda (strain DSM 18752 / CCTCC AB 206139 / SM-A87)</name>
    <name type="common">Wangia profunda</name>
    <dbReference type="NCBI Taxonomy" id="655815"/>
    <lineage>
        <taxon>Bacteria</taxon>
        <taxon>Pseudomonadati</taxon>
        <taxon>Bacteroidota</taxon>
        <taxon>Flavobacteriia</taxon>
        <taxon>Flavobacteriales</taxon>
        <taxon>Flavobacteriaceae</taxon>
        <taxon>Zunongwangia</taxon>
    </lineage>
</organism>
<evidence type="ECO:0000313" key="2">
    <source>
        <dbReference type="EMBL" id="ADF51679.1"/>
    </source>
</evidence>
<dbReference type="HOGENOM" id="CLU_046825_3_0_10"/>
<accession>D5BJL3</accession>
<reference evidence="2 3" key="1">
    <citation type="journal article" date="2010" name="BMC Genomics">
        <title>The complete genome of Zunongwangia profunda SM-A87 reveals its adaptation to the deep-sea environment and ecological role in sedimentary organic nitrogen degradation.</title>
        <authorList>
            <person name="Qin Q.L."/>
            <person name="Zhang X.Y."/>
            <person name="Wang X.M."/>
            <person name="Liu G.M."/>
            <person name="Chen X.L."/>
            <person name="Xie B.B."/>
            <person name="Dang H.Y."/>
            <person name="Zhou B.C."/>
            <person name="Yu J."/>
            <person name="Zhang Y.Z."/>
        </authorList>
    </citation>
    <scope>NUCLEOTIDE SEQUENCE [LARGE SCALE GENOMIC DNA]</scope>
    <source>
        <strain evidence="3">DSM 18752 / CCTCC AB 206139 / SM-A87</strain>
    </source>
</reference>
<feature type="transmembrane region" description="Helical" evidence="1">
    <location>
        <begin position="155"/>
        <end position="179"/>
    </location>
</feature>
<dbReference type="eggNOG" id="ENOG5031MRJ">
    <property type="taxonomic scope" value="Bacteria"/>
</dbReference>
<feature type="transmembrane region" description="Helical" evidence="1">
    <location>
        <begin position="220"/>
        <end position="240"/>
    </location>
</feature>
<feature type="transmembrane region" description="Helical" evidence="1">
    <location>
        <begin position="124"/>
        <end position="143"/>
    </location>
</feature>
<keyword evidence="1" id="KW-0812">Transmembrane</keyword>
<dbReference type="Proteomes" id="UP000001654">
    <property type="component" value="Chromosome"/>
</dbReference>